<keyword evidence="2" id="KW-1185">Reference proteome</keyword>
<dbReference type="AlphaFoldDB" id="A0A812RUA6"/>
<evidence type="ECO:0000313" key="1">
    <source>
        <dbReference type="EMBL" id="CAE7452846.1"/>
    </source>
</evidence>
<dbReference type="EMBL" id="CAJNDS010002370">
    <property type="protein sequence ID" value="CAE7452846.1"/>
    <property type="molecule type" value="Genomic_DNA"/>
</dbReference>
<dbReference type="Proteomes" id="UP000604046">
    <property type="component" value="Unassembled WGS sequence"/>
</dbReference>
<accession>A0A812RUA6</accession>
<name>A0A812RUA6_9DINO</name>
<comment type="caution">
    <text evidence="1">The sequence shown here is derived from an EMBL/GenBank/DDBJ whole genome shotgun (WGS) entry which is preliminary data.</text>
</comment>
<gene>
    <name evidence="1" type="ORF">SNAT2548_LOCUS24839</name>
</gene>
<protein>
    <submittedName>
        <fullName evidence="1">Uncharacterized protein</fullName>
    </submittedName>
</protein>
<sequence>MLPDQTRKSEHVGQEKIESCGAASFLKQLGHCPCFPPRRLLPFPVLAYSPALGCPAQPQSVVAQRDFTFQAQLRHVVLPGEPDGRLHRKFASLRRWRHLLKLSTCESRVRRLCCTAGCDMLGL</sequence>
<reference evidence="1" key="1">
    <citation type="submission" date="2021-02" db="EMBL/GenBank/DDBJ databases">
        <authorList>
            <person name="Dougan E. K."/>
            <person name="Rhodes N."/>
            <person name="Thang M."/>
            <person name="Chan C."/>
        </authorList>
    </citation>
    <scope>NUCLEOTIDE SEQUENCE</scope>
</reference>
<organism evidence="1 2">
    <name type="scientific">Symbiodinium natans</name>
    <dbReference type="NCBI Taxonomy" id="878477"/>
    <lineage>
        <taxon>Eukaryota</taxon>
        <taxon>Sar</taxon>
        <taxon>Alveolata</taxon>
        <taxon>Dinophyceae</taxon>
        <taxon>Suessiales</taxon>
        <taxon>Symbiodiniaceae</taxon>
        <taxon>Symbiodinium</taxon>
    </lineage>
</organism>
<proteinExistence type="predicted"/>
<evidence type="ECO:0000313" key="2">
    <source>
        <dbReference type="Proteomes" id="UP000604046"/>
    </source>
</evidence>